<accession>A0A915KZU7</accession>
<protein>
    <submittedName>
        <fullName evidence="4">HTH OST-type domain-containing protein</fullName>
    </submittedName>
</protein>
<feature type="region of interest" description="Disordered" evidence="1">
    <location>
        <begin position="499"/>
        <end position="528"/>
    </location>
</feature>
<feature type="region of interest" description="Disordered" evidence="1">
    <location>
        <begin position="104"/>
        <end position="181"/>
    </location>
</feature>
<dbReference type="InterPro" id="IPR025605">
    <property type="entry name" value="OST-HTH/LOTUS_dom"/>
</dbReference>
<dbReference type="PROSITE" id="PS51644">
    <property type="entry name" value="HTH_OST"/>
    <property type="match status" value="1"/>
</dbReference>
<organism evidence="3 4">
    <name type="scientific">Romanomermis culicivorax</name>
    <name type="common">Nematode worm</name>
    <dbReference type="NCBI Taxonomy" id="13658"/>
    <lineage>
        <taxon>Eukaryota</taxon>
        <taxon>Metazoa</taxon>
        <taxon>Ecdysozoa</taxon>
        <taxon>Nematoda</taxon>
        <taxon>Enoplea</taxon>
        <taxon>Dorylaimia</taxon>
        <taxon>Mermithida</taxon>
        <taxon>Mermithoidea</taxon>
        <taxon>Mermithidae</taxon>
        <taxon>Romanomermis</taxon>
    </lineage>
</organism>
<evidence type="ECO:0000256" key="1">
    <source>
        <dbReference type="SAM" id="MobiDB-lite"/>
    </source>
</evidence>
<feature type="region of interest" description="Disordered" evidence="1">
    <location>
        <begin position="554"/>
        <end position="582"/>
    </location>
</feature>
<feature type="compositionally biased region" description="Polar residues" evidence="1">
    <location>
        <begin position="331"/>
        <end position="343"/>
    </location>
</feature>
<feature type="domain" description="HTH OST-type" evidence="2">
    <location>
        <begin position="15"/>
        <end position="92"/>
    </location>
</feature>
<name>A0A915KZU7_ROMCU</name>
<evidence type="ECO:0000313" key="3">
    <source>
        <dbReference type="Proteomes" id="UP000887565"/>
    </source>
</evidence>
<dbReference type="WBParaSite" id="nRc.2.0.1.t43715-RA">
    <property type="protein sequence ID" value="nRc.2.0.1.t43715-RA"/>
    <property type="gene ID" value="nRc.2.0.1.g43715"/>
</dbReference>
<dbReference type="Pfam" id="PF12872">
    <property type="entry name" value="OST-HTH"/>
    <property type="match status" value="1"/>
</dbReference>
<keyword evidence="3" id="KW-1185">Reference proteome</keyword>
<evidence type="ECO:0000259" key="2">
    <source>
        <dbReference type="PROSITE" id="PS51644"/>
    </source>
</evidence>
<reference evidence="4" key="1">
    <citation type="submission" date="2022-11" db="UniProtKB">
        <authorList>
            <consortium name="WormBaseParasite"/>
        </authorList>
    </citation>
    <scope>IDENTIFICATION</scope>
</reference>
<dbReference type="Proteomes" id="UP000887565">
    <property type="component" value="Unplaced"/>
</dbReference>
<dbReference type="AlphaFoldDB" id="A0A915KZU7"/>
<dbReference type="CDD" id="cd09972">
    <property type="entry name" value="LOTUS_TDRD_OSKAR"/>
    <property type="match status" value="1"/>
</dbReference>
<feature type="compositionally biased region" description="Polar residues" evidence="1">
    <location>
        <begin position="157"/>
        <end position="171"/>
    </location>
</feature>
<proteinExistence type="predicted"/>
<evidence type="ECO:0000313" key="4">
    <source>
        <dbReference type="WBParaSite" id="nRc.2.0.1.t43715-RA"/>
    </source>
</evidence>
<feature type="compositionally biased region" description="Low complexity" evidence="1">
    <location>
        <begin position="517"/>
        <end position="528"/>
    </location>
</feature>
<dbReference type="Gene3D" id="3.30.420.610">
    <property type="entry name" value="LOTUS domain-like"/>
    <property type="match status" value="1"/>
</dbReference>
<feature type="region of interest" description="Disordered" evidence="1">
    <location>
        <begin position="331"/>
        <end position="355"/>
    </location>
</feature>
<sequence>MAETKAENSCGLDNEYEMLKKELRSIALSVGPAVYVSVEQLDRDYTDINNYPVPYQKFGYISFIDLLKSMPDALALVDCGADTGTTAVVPISDAKTLHIEHLIAGQRPSSPTRFGGMVPGLDNLQRESGNSHQYNNRHQNNRRSSKNIGRNYRSDQKMQNSSSAFCSATRNPNPPSTPQLPSTMIQNFRDRHNSLNNCQILPGYENIWLESGVKFGAKPQNSVDSAFPNNDCRFSHSLPPPLMNSTNQKSTFPQQTVNQCRPSFKYASNQNSLFQKAISQISSPRNTITASLNSSLDNATCNFLTHGATTNQNVPRFQDVVSQNNFPVYRFSTPSQNSAPQNSTRHRRSPPSYSTYKNADFPDGEFLEIVVENLLHILREPPRRSYSLKDVKDLYSNRFPDDPPLNLLESFSCTISEFVADNLSSKIEIVEFPNGDIYLRYKPQTMTEAINDCRYCREMPKIRNTTPAELYEAVYANVPRKSNDYASYDSSITQSKLATPLKPRPLTPPMTAGGKFENNNKSTENNNKTIFDSSSIRRMAYEIAFGEPCPAVPSPLNDLDAEDDYSGASGGGGAASSSSAASNVLRRDPAVLAYEKQKKLSAQMQHSGQHFDDAQEFVRRAAAAATVSERERLNHGFPDRAYNEF</sequence>
<dbReference type="InterPro" id="IPR041966">
    <property type="entry name" value="LOTUS-like"/>
</dbReference>